<protein>
    <submittedName>
        <fullName evidence="6">ABC transporter ATP-binding protein</fullName>
    </submittedName>
</protein>
<keyword evidence="7" id="KW-1185">Reference proteome</keyword>
<dbReference type="SUPFAM" id="SSF52540">
    <property type="entry name" value="P-loop containing nucleoside triphosphate hydrolases"/>
    <property type="match status" value="1"/>
</dbReference>
<dbReference type="Pfam" id="PF00005">
    <property type="entry name" value="ABC_tran"/>
    <property type="match status" value="1"/>
</dbReference>
<gene>
    <name evidence="6" type="ORF">H9637_09010</name>
</gene>
<evidence type="ECO:0000313" key="7">
    <source>
        <dbReference type="Proteomes" id="UP000627166"/>
    </source>
</evidence>
<organism evidence="6 7">
    <name type="scientific">Clostridium faecium</name>
    <dbReference type="NCBI Taxonomy" id="2762223"/>
    <lineage>
        <taxon>Bacteria</taxon>
        <taxon>Bacillati</taxon>
        <taxon>Bacillota</taxon>
        <taxon>Clostridia</taxon>
        <taxon>Eubacteriales</taxon>
        <taxon>Clostridiaceae</taxon>
        <taxon>Clostridium</taxon>
    </lineage>
</organism>
<proteinExistence type="inferred from homology"/>
<reference evidence="6 7" key="1">
    <citation type="submission" date="2020-08" db="EMBL/GenBank/DDBJ databases">
        <title>A Genomic Blueprint of the Chicken Gut Microbiome.</title>
        <authorList>
            <person name="Gilroy R."/>
            <person name="Ravi A."/>
            <person name="Getino M."/>
            <person name="Pursley I."/>
            <person name="Horton D.L."/>
            <person name="Alikhan N.-F."/>
            <person name="Baker D."/>
            <person name="Gharbi K."/>
            <person name="Hall N."/>
            <person name="Watson M."/>
            <person name="Adriaenssens E.M."/>
            <person name="Foster-Nyarko E."/>
            <person name="Jarju S."/>
            <person name="Secka A."/>
            <person name="Antonio M."/>
            <person name="Oren A."/>
            <person name="Chaudhuri R."/>
            <person name="La Ragione R.M."/>
            <person name="Hildebrand F."/>
            <person name="Pallen M.J."/>
        </authorList>
    </citation>
    <scope>NUCLEOTIDE SEQUENCE [LARGE SCALE GENOMIC DNA]</scope>
    <source>
        <strain evidence="6 7">N37</strain>
    </source>
</reference>
<evidence type="ECO:0000256" key="2">
    <source>
        <dbReference type="ARBA" id="ARBA00022448"/>
    </source>
</evidence>
<keyword evidence="2" id="KW-0813">Transport</keyword>
<dbReference type="GO" id="GO:0005524">
    <property type="term" value="F:ATP binding"/>
    <property type="evidence" value="ECO:0007669"/>
    <property type="project" value="UniProtKB-KW"/>
</dbReference>
<dbReference type="InterPro" id="IPR003593">
    <property type="entry name" value="AAA+_ATPase"/>
</dbReference>
<comment type="caution">
    <text evidence="6">The sequence shown here is derived from an EMBL/GenBank/DDBJ whole genome shotgun (WGS) entry which is preliminary data.</text>
</comment>
<dbReference type="EMBL" id="JACSQB010000064">
    <property type="protein sequence ID" value="MBD8047171.1"/>
    <property type="molecule type" value="Genomic_DNA"/>
</dbReference>
<dbReference type="PROSITE" id="PS50893">
    <property type="entry name" value="ABC_TRANSPORTER_2"/>
    <property type="match status" value="1"/>
</dbReference>
<dbReference type="CDD" id="cd03264">
    <property type="entry name" value="ABC_drug_resistance_like"/>
    <property type="match status" value="1"/>
</dbReference>
<dbReference type="Proteomes" id="UP000627166">
    <property type="component" value="Unassembled WGS sequence"/>
</dbReference>
<evidence type="ECO:0000259" key="5">
    <source>
        <dbReference type="PROSITE" id="PS50893"/>
    </source>
</evidence>
<evidence type="ECO:0000313" key="6">
    <source>
        <dbReference type="EMBL" id="MBD8047171.1"/>
    </source>
</evidence>
<dbReference type="RefSeq" id="WP_191740143.1">
    <property type="nucleotide sequence ID" value="NZ_JACSQB010000064.1"/>
</dbReference>
<evidence type="ECO:0000256" key="1">
    <source>
        <dbReference type="ARBA" id="ARBA00005417"/>
    </source>
</evidence>
<feature type="domain" description="ABC transporter" evidence="5">
    <location>
        <begin position="4"/>
        <end position="231"/>
    </location>
</feature>
<comment type="similarity">
    <text evidence="1">Belongs to the ABC transporter superfamily.</text>
</comment>
<dbReference type="Gene3D" id="3.40.50.300">
    <property type="entry name" value="P-loop containing nucleotide triphosphate hydrolases"/>
    <property type="match status" value="1"/>
</dbReference>
<dbReference type="PANTHER" id="PTHR43335">
    <property type="entry name" value="ABC TRANSPORTER, ATP-BINDING PROTEIN"/>
    <property type="match status" value="1"/>
</dbReference>
<name>A0ABR8YT79_9CLOT</name>
<sequence length="294" mass="33192">MDTLKISNLSKSYGSVQALDNVSFDINKGMYGLLGPNGAGKTTLMRTLTTLMPIEKGSISYGDILWDNENKIRKLIGYLPQHFSMYSNITVEEALKYIATLKNVKDSEIDSQIQFALEKTNLLDEKNKKIKELSGGMVRRLGIAQAIIGDPKILIVDEPTTGLDPERRIAFRNLLNRLGRDRIIIISTHIVEDIEATCDQVCVLNKGKVLYNGTVSDMRNIVKNKIYECIMTQEKFYQLNDSIKLISSKTIDDNKVIVRFIESKDSSNINDKIQVENVTLEDAYLYLVGDKNDK</sequence>
<evidence type="ECO:0000256" key="4">
    <source>
        <dbReference type="ARBA" id="ARBA00022840"/>
    </source>
</evidence>
<evidence type="ECO:0000256" key="3">
    <source>
        <dbReference type="ARBA" id="ARBA00022741"/>
    </source>
</evidence>
<accession>A0ABR8YT79</accession>
<dbReference type="SMART" id="SM00382">
    <property type="entry name" value="AAA"/>
    <property type="match status" value="1"/>
</dbReference>
<keyword evidence="3" id="KW-0547">Nucleotide-binding</keyword>
<dbReference type="PANTHER" id="PTHR43335:SF2">
    <property type="entry name" value="ABC TRANSPORTER, ATP-BINDING PROTEIN"/>
    <property type="match status" value="1"/>
</dbReference>
<keyword evidence="4 6" id="KW-0067">ATP-binding</keyword>
<dbReference type="InterPro" id="IPR027417">
    <property type="entry name" value="P-loop_NTPase"/>
</dbReference>
<dbReference type="InterPro" id="IPR003439">
    <property type="entry name" value="ABC_transporter-like_ATP-bd"/>
</dbReference>